<reference evidence="1" key="1">
    <citation type="submission" date="2019-12" db="EMBL/GenBank/DDBJ databases">
        <title>Genome sequencing and annotation of Brassica cretica.</title>
        <authorList>
            <person name="Studholme D.J."/>
            <person name="Sarris P.F."/>
        </authorList>
    </citation>
    <scope>NUCLEOTIDE SEQUENCE</scope>
    <source>
        <strain evidence="1">PFS-001/15</strain>
        <tissue evidence="1">Leaf</tissue>
    </source>
</reference>
<accession>A0A8S9JFK8</accession>
<dbReference type="AlphaFoldDB" id="A0A8S9JFK8"/>
<dbReference type="Proteomes" id="UP000712281">
    <property type="component" value="Unassembled WGS sequence"/>
</dbReference>
<name>A0A8S9JFK8_BRACR</name>
<sequence>MLIHARSVSLGAAAINNFNQAPYNTVHPMPNDIIYPNNVYPDNVHHGTVHSAPNGMETENIEVLILSFDENGILRDEEGRIRNSA</sequence>
<gene>
    <name evidence="1" type="ORF">F2Q68_00002145</name>
</gene>
<evidence type="ECO:0000313" key="2">
    <source>
        <dbReference type="Proteomes" id="UP000712281"/>
    </source>
</evidence>
<proteinExistence type="predicted"/>
<protein>
    <submittedName>
        <fullName evidence="1">Uncharacterized protein</fullName>
    </submittedName>
</protein>
<comment type="caution">
    <text evidence="1">The sequence shown here is derived from an EMBL/GenBank/DDBJ whole genome shotgun (WGS) entry which is preliminary data.</text>
</comment>
<evidence type="ECO:0000313" key="1">
    <source>
        <dbReference type="EMBL" id="KAF2580363.1"/>
    </source>
</evidence>
<dbReference type="EMBL" id="QGKW02001660">
    <property type="protein sequence ID" value="KAF2580363.1"/>
    <property type="molecule type" value="Genomic_DNA"/>
</dbReference>
<organism evidence="1 2">
    <name type="scientific">Brassica cretica</name>
    <name type="common">Mustard</name>
    <dbReference type="NCBI Taxonomy" id="69181"/>
    <lineage>
        <taxon>Eukaryota</taxon>
        <taxon>Viridiplantae</taxon>
        <taxon>Streptophyta</taxon>
        <taxon>Embryophyta</taxon>
        <taxon>Tracheophyta</taxon>
        <taxon>Spermatophyta</taxon>
        <taxon>Magnoliopsida</taxon>
        <taxon>eudicotyledons</taxon>
        <taxon>Gunneridae</taxon>
        <taxon>Pentapetalae</taxon>
        <taxon>rosids</taxon>
        <taxon>malvids</taxon>
        <taxon>Brassicales</taxon>
        <taxon>Brassicaceae</taxon>
        <taxon>Brassiceae</taxon>
        <taxon>Brassica</taxon>
    </lineage>
</organism>